<organism evidence="3">
    <name type="scientific">viral metagenome</name>
    <dbReference type="NCBI Taxonomy" id="1070528"/>
    <lineage>
        <taxon>unclassified sequences</taxon>
        <taxon>metagenomes</taxon>
        <taxon>organismal metagenomes</taxon>
    </lineage>
</organism>
<dbReference type="AlphaFoldDB" id="A0A6C0HZY4"/>
<dbReference type="EMBL" id="MN740058">
    <property type="protein sequence ID" value="QHT86082.1"/>
    <property type="molecule type" value="Genomic_DNA"/>
</dbReference>
<evidence type="ECO:0000313" key="3">
    <source>
        <dbReference type="EMBL" id="QHT86082.1"/>
    </source>
</evidence>
<name>A0A6C0HZY4_9ZZZZ</name>
<proteinExistence type="predicted"/>
<evidence type="ECO:0000256" key="1">
    <source>
        <dbReference type="SAM" id="Coils"/>
    </source>
</evidence>
<feature type="region of interest" description="Disordered" evidence="2">
    <location>
        <begin position="293"/>
        <end position="314"/>
    </location>
</feature>
<keyword evidence="1" id="KW-0175">Coiled coil</keyword>
<reference evidence="3" key="1">
    <citation type="journal article" date="2020" name="Nature">
        <title>Giant virus diversity and host interactions through global metagenomics.</title>
        <authorList>
            <person name="Schulz F."/>
            <person name="Roux S."/>
            <person name="Paez-Espino D."/>
            <person name="Jungbluth S."/>
            <person name="Walsh D.A."/>
            <person name="Denef V.J."/>
            <person name="McMahon K.D."/>
            <person name="Konstantinidis K.T."/>
            <person name="Eloe-Fadrosh E.A."/>
            <person name="Kyrpides N.C."/>
            <person name="Woyke T."/>
        </authorList>
    </citation>
    <scope>NUCLEOTIDE SEQUENCE</scope>
    <source>
        <strain evidence="3">GVMAG-M-3300023184-184</strain>
    </source>
</reference>
<evidence type="ECO:0000256" key="2">
    <source>
        <dbReference type="SAM" id="MobiDB-lite"/>
    </source>
</evidence>
<feature type="coiled-coil region" evidence="1">
    <location>
        <begin position="158"/>
        <end position="219"/>
    </location>
</feature>
<protein>
    <submittedName>
        <fullName evidence="3">Uncharacterized protein</fullName>
    </submittedName>
</protein>
<feature type="compositionally biased region" description="Low complexity" evidence="2">
    <location>
        <begin position="293"/>
        <end position="306"/>
    </location>
</feature>
<sequence>MSFNIYPIKIKLDTNIPKKEPIFLTKALLYHPLIKKTEALNEYPYLTLDIEYPTYMLNKLSYEQKVEFFFNKDKMDFLLKRNTKFPEEPNIFQQSSKTTTPNTKINKADVNKIIENKRKEIANFNNEELLVLLQKENAEFIPIHFQNFSNMSPEINTIKDIKTLIQILENKAKLEQNTDKNILQEIYEKSQAYFINKCKEEAKQNIEELKKLYSVDNAENNELLIEGIKKAEEKEKVDIAKIIEDYKTQDYSSYTIFLNNTLEKYETLLLNLKKTKLENIEKKYKDKINKLNENNENVNTPTSNEVSTTNKTENKNEIGKKNILKMVKYLFPTSYPISKNISDSFTTIIKEKINLFDDLEIKDMFPKSFQETLYPDQAQFSYLKIDNKIYTITQIIWVNDIYNHEKYKKLITTYKELGKWKSEEIMKINDEINKKQLKFKNDFKQGGTYHFGKEDIEKLEKDRIDPRMDPNLKRQSIYSEKLDIFEKLTKIINYIEELNTYIEIIPTDYNIISDIVNNINTNYINISAKLSTNRELDKKFKELNIQINSITTLEKINDNYISKPGINMNFENDEESIKNILKSKYSKYTNFTTSLSEFIKPKMVSTNDELQKTFTEFLDNTDNLQLFNAIMNPKYIQNIGKYLRENEKSTASITTDDFQKRLDTGISIIDGNEYEIILRIDVISGELNSNIISKIDCSYKGKTLGDTLENLVNAKYINKWELNTTRIDPINIENEIVNITNKEPINEKKGGNIKYKDTRKLRSEIIKTRKRML</sequence>
<accession>A0A6C0HZY4</accession>